<sequence>MAPVVGGPGTAPDSAGATGAGRGARPDRREQILVAADQVVAEEGFSAVSVRTVAARAGIGASTLRYWFPSQDDLVTALARRRVDPFLDDRRIADAAVPPVERLAECLAQLLPAAEADRPVLEDWAALLSTAVGPHATPLGRALYAGGQQSVAARVRAWLDVLVAEGALPAGRVPTAVPALLTRADGLALGLLPGGAVPDLATALAVLRADVEALLRRPDVATADP</sequence>
<dbReference type="EMBL" id="JBBIAA010000016">
    <property type="protein sequence ID" value="MEJ5946115.1"/>
    <property type="molecule type" value="Genomic_DNA"/>
</dbReference>
<reference evidence="7 8" key="1">
    <citation type="journal article" date="2017" name="Int. J. Syst. Evol. Microbiol.">
        <title>Pseudokineococcus basanitobsidens sp. nov., isolated from volcanic rock.</title>
        <authorList>
            <person name="Lee D.W."/>
            <person name="Park M.Y."/>
            <person name="Kim J.J."/>
            <person name="Kim B.S."/>
        </authorList>
    </citation>
    <scope>NUCLEOTIDE SEQUENCE [LARGE SCALE GENOMIC DNA]</scope>
    <source>
        <strain evidence="7 8">DSM 103726</strain>
    </source>
</reference>
<protein>
    <submittedName>
        <fullName evidence="7">TetR/AcrR family transcriptional regulator</fullName>
    </submittedName>
</protein>
<keyword evidence="1" id="KW-0805">Transcription regulation</keyword>
<evidence type="ECO:0000313" key="7">
    <source>
        <dbReference type="EMBL" id="MEJ5946115.1"/>
    </source>
</evidence>
<keyword evidence="3" id="KW-0804">Transcription</keyword>
<dbReference type="PRINTS" id="PR00455">
    <property type="entry name" value="HTHTETR"/>
</dbReference>
<keyword evidence="2 4" id="KW-0238">DNA-binding</keyword>
<accession>A0ABU8RM28</accession>
<organism evidence="7 8">
    <name type="scientific">Pseudokineococcus basanitobsidens</name>
    <dbReference type="NCBI Taxonomy" id="1926649"/>
    <lineage>
        <taxon>Bacteria</taxon>
        <taxon>Bacillati</taxon>
        <taxon>Actinomycetota</taxon>
        <taxon>Actinomycetes</taxon>
        <taxon>Kineosporiales</taxon>
        <taxon>Kineosporiaceae</taxon>
        <taxon>Pseudokineococcus</taxon>
    </lineage>
</organism>
<dbReference type="SUPFAM" id="SSF48498">
    <property type="entry name" value="Tetracyclin repressor-like, C-terminal domain"/>
    <property type="match status" value="1"/>
</dbReference>
<dbReference type="InterPro" id="IPR036271">
    <property type="entry name" value="Tet_transcr_reg_TetR-rel_C_sf"/>
</dbReference>
<evidence type="ECO:0000256" key="1">
    <source>
        <dbReference type="ARBA" id="ARBA00023015"/>
    </source>
</evidence>
<dbReference type="PANTHER" id="PTHR30055">
    <property type="entry name" value="HTH-TYPE TRANSCRIPTIONAL REGULATOR RUTR"/>
    <property type="match status" value="1"/>
</dbReference>
<dbReference type="PROSITE" id="PS50977">
    <property type="entry name" value="HTH_TETR_2"/>
    <property type="match status" value="1"/>
</dbReference>
<dbReference type="SUPFAM" id="SSF46689">
    <property type="entry name" value="Homeodomain-like"/>
    <property type="match status" value="1"/>
</dbReference>
<dbReference type="InterPro" id="IPR050109">
    <property type="entry name" value="HTH-type_TetR-like_transc_reg"/>
</dbReference>
<dbReference type="Gene3D" id="1.10.357.10">
    <property type="entry name" value="Tetracycline Repressor, domain 2"/>
    <property type="match status" value="1"/>
</dbReference>
<name>A0ABU8RM28_9ACTN</name>
<dbReference type="InterPro" id="IPR001647">
    <property type="entry name" value="HTH_TetR"/>
</dbReference>
<feature type="DNA-binding region" description="H-T-H motif" evidence="4">
    <location>
        <begin position="49"/>
        <end position="68"/>
    </location>
</feature>
<feature type="domain" description="HTH tetR-type" evidence="6">
    <location>
        <begin position="26"/>
        <end position="86"/>
    </location>
</feature>
<evidence type="ECO:0000259" key="6">
    <source>
        <dbReference type="PROSITE" id="PS50977"/>
    </source>
</evidence>
<proteinExistence type="predicted"/>
<evidence type="ECO:0000256" key="5">
    <source>
        <dbReference type="SAM" id="MobiDB-lite"/>
    </source>
</evidence>
<dbReference type="PANTHER" id="PTHR30055:SF234">
    <property type="entry name" value="HTH-TYPE TRANSCRIPTIONAL REGULATOR BETI"/>
    <property type="match status" value="1"/>
</dbReference>
<dbReference type="RefSeq" id="WP_339575499.1">
    <property type="nucleotide sequence ID" value="NZ_JBBIAA010000016.1"/>
</dbReference>
<evidence type="ECO:0000256" key="4">
    <source>
        <dbReference type="PROSITE-ProRule" id="PRU00335"/>
    </source>
</evidence>
<evidence type="ECO:0000256" key="2">
    <source>
        <dbReference type="ARBA" id="ARBA00023125"/>
    </source>
</evidence>
<feature type="region of interest" description="Disordered" evidence="5">
    <location>
        <begin position="1"/>
        <end position="27"/>
    </location>
</feature>
<dbReference type="InterPro" id="IPR009057">
    <property type="entry name" value="Homeodomain-like_sf"/>
</dbReference>
<dbReference type="Proteomes" id="UP001387100">
    <property type="component" value="Unassembled WGS sequence"/>
</dbReference>
<evidence type="ECO:0000313" key="8">
    <source>
        <dbReference type="Proteomes" id="UP001387100"/>
    </source>
</evidence>
<comment type="caution">
    <text evidence="7">The sequence shown here is derived from an EMBL/GenBank/DDBJ whole genome shotgun (WGS) entry which is preliminary data.</text>
</comment>
<evidence type="ECO:0000256" key="3">
    <source>
        <dbReference type="ARBA" id="ARBA00023163"/>
    </source>
</evidence>
<keyword evidence="8" id="KW-1185">Reference proteome</keyword>
<gene>
    <name evidence="7" type="ORF">WDZ17_12510</name>
</gene>
<dbReference type="Pfam" id="PF00440">
    <property type="entry name" value="TetR_N"/>
    <property type="match status" value="1"/>
</dbReference>